<comment type="caution">
    <text evidence="1">The sequence shown here is derived from an EMBL/GenBank/DDBJ whole genome shotgun (WGS) entry which is preliminary data.</text>
</comment>
<proteinExistence type="predicted"/>
<organism evidence="1 2">
    <name type="scientific">Winogradskya consettensis</name>
    <dbReference type="NCBI Taxonomy" id="113560"/>
    <lineage>
        <taxon>Bacteria</taxon>
        <taxon>Bacillati</taxon>
        <taxon>Actinomycetota</taxon>
        <taxon>Actinomycetes</taxon>
        <taxon>Micromonosporales</taxon>
        <taxon>Micromonosporaceae</taxon>
        <taxon>Winogradskya</taxon>
    </lineage>
</organism>
<dbReference type="Proteomes" id="UP000680865">
    <property type="component" value="Unassembled WGS sequence"/>
</dbReference>
<dbReference type="InterPro" id="IPR019238">
    <property type="entry name" value="AbiEi_2"/>
</dbReference>
<name>A0A919VKL6_9ACTN</name>
<evidence type="ECO:0000313" key="1">
    <source>
        <dbReference type="EMBL" id="GIM66728.1"/>
    </source>
</evidence>
<evidence type="ECO:0000313" key="2">
    <source>
        <dbReference type="Proteomes" id="UP000680865"/>
    </source>
</evidence>
<sequence length="362" mass="39145">MEIATEPPVSEVEVVRRAAANLASRLPRGWSIQPVEVAALTDGRIDALYQLTAPDGRSASLVVEAKTMLDGRDVGAVGDQLMAYAEQVVNGQGILAARYLSPQVREQLAERGLSFVDTTGNIRLEVTSPGLFIADRGADGDPWRGPGRPRGTLKGVPAARIVRAIADFARDWTIRELVTTSGASTGAAYRVIDFLEREGLAERGARGAVTVPRWDKVLLRWSDDYSFVENGRVTRWIAPRGLEDLVKRLPRTEALEYALTGTLAAAQWAPHAPARSAMIYTADAGTAAAQWDLRPADAGANVMLAEPAIDVPFVRTSTNADGVRIAAPTQVFVDLMTGPGRSPQEAEELLHWMVANEQAWRS</sequence>
<accession>A0A919VKL6</accession>
<keyword evidence="2" id="KW-1185">Reference proteome</keyword>
<reference evidence="1" key="1">
    <citation type="submission" date="2021-03" db="EMBL/GenBank/DDBJ databases">
        <title>Whole genome shotgun sequence of Actinoplanes consettensis NBRC 14913.</title>
        <authorList>
            <person name="Komaki H."/>
            <person name="Tamura T."/>
        </authorList>
    </citation>
    <scope>NUCLEOTIDE SEQUENCE</scope>
    <source>
        <strain evidence="1">NBRC 14913</strain>
    </source>
</reference>
<evidence type="ECO:0008006" key="3">
    <source>
        <dbReference type="Google" id="ProtNLM"/>
    </source>
</evidence>
<gene>
    <name evidence="1" type="ORF">Aco04nite_03180</name>
</gene>
<protein>
    <recommendedName>
        <fullName evidence="3">HTH iclR-type domain-containing protein</fullName>
    </recommendedName>
</protein>
<dbReference type="EMBL" id="BOQP01000002">
    <property type="protein sequence ID" value="GIM66728.1"/>
    <property type="molecule type" value="Genomic_DNA"/>
</dbReference>
<dbReference type="Pfam" id="PF09952">
    <property type="entry name" value="AbiEi_2"/>
    <property type="match status" value="1"/>
</dbReference>
<dbReference type="AlphaFoldDB" id="A0A919VKL6"/>